<comment type="caution">
    <text evidence="3">The sequence shown here is derived from an EMBL/GenBank/DDBJ whole genome shotgun (WGS) entry which is preliminary data.</text>
</comment>
<proteinExistence type="inferred from homology"/>
<accession>A0A2M7TFS7</accession>
<dbReference type="SUPFAM" id="SSF143120">
    <property type="entry name" value="YefM-like"/>
    <property type="match status" value="1"/>
</dbReference>
<evidence type="ECO:0000256" key="2">
    <source>
        <dbReference type="RuleBase" id="RU362080"/>
    </source>
</evidence>
<sequence length="79" mass="9228">MFLRDDNSTTISDLRYNTAEVFSKIRKSPVYVLQRSKPKGVFMSMDDFEELMTKAEDYNLSLKAQEYESEDKTSVSWVS</sequence>
<dbReference type="NCBIfam" id="TIGR01552">
    <property type="entry name" value="phd_fam"/>
    <property type="match status" value="1"/>
</dbReference>
<evidence type="ECO:0000313" key="4">
    <source>
        <dbReference type="Proteomes" id="UP000228920"/>
    </source>
</evidence>
<comment type="function">
    <text evidence="2">Antitoxin component of a type II toxin-antitoxin (TA) system.</text>
</comment>
<dbReference type="InterPro" id="IPR006442">
    <property type="entry name" value="Antitoxin_Phd/YefM"/>
</dbReference>
<dbReference type="InterPro" id="IPR036165">
    <property type="entry name" value="YefM-like_sf"/>
</dbReference>
<organism evidence="3 4">
    <name type="scientific">candidate division WWE3 bacterium CG_4_10_14_0_2_um_filter_41_14</name>
    <dbReference type="NCBI Taxonomy" id="1975072"/>
    <lineage>
        <taxon>Bacteria</taxon>
        <taxon>Katanobacteria</taxon>
    </lineage>
</organism>
<protein>
    <recommendedName>
        <fullName evidence="2">Antitoxin</fullName>
    </recommendedName>
</protein>
<comment type="similarity">
    <text evidence="1 2">Belongs to the phD/YefM antitoxin family.</text>
</comment>
<gene>
    <name evidence="3" type="ORF">COY32_05965</name>
</gene>
<evidence type="ECO:0000313" key="3">
    <source>
        <dbReference type="EMBL" id="PIZ44799.1"/>
    </source>
</evidence>
<dbReference type="Proteomes" id="UP000228920">
    <property type="component" value="Unassembled WGS sequence"/>
</dbReference>
<name>A0A2M7TFS7_UNCKA</name>
<dbReference type="EMBL" id="PFNL01000163">
    <property type="protein sequence ID" value="PIZ44799.1"/>
    <property type="molecule type" value="Genomic_DNA"/>
</dbReference>
<evidence type="ECO:0000256" key="1">
    <source>
        <dbReference type="ARBA" id="ARBA00009981"/>
    </source>
</evidence>
<reference evidence="4" key="1">
    <citation type="submission" date="2017-09" db="EMBL/GenBank/DDBJ databases">
        <title>Depth-based differentiation of microbial function through sediment-hosted aquifers and enrichment of novel symbionts in the deep terrestrial subsurface.</title>
        <authorList>
            <person name="Probst A.J."/>
            <person name="Ladd B."/>
            <person name="Jarett J.K."/>
            <person name="Geller-Mcgrath D.E."/>
            <person name="Sieber C.M.K."/>
            <person name="Emerson J.B."/>
            <person name="Anantharaman K."/>
            <person name="Thomas B.C."/>
            <person name="Malmstrom R."/>
            <person name="Stieglmeier M."/>
            <person name="Klingl A."/>
            <person name="Woyke T."/>
            <person name="Ryan C.M."/>
            <person name="Banfield J.F."/>
        </authorList>
    </citation>
    <scope>NUCLEOTIDE SEQUENCE [LARGE SCALE GENOMIC DNA]</scope>
</reference>
<dbReference type="AlphaFoldDB" id="A0A2M7TFS7"/>
<dbReference type="Pfam" id="PF02604">
    <property type="entry name" value="PhdYeFM_antitox"/>
    <property type="match status" value="1"/>
</dbReference>